<evidence type="ECO:0000313" key="1">
    <source>
        <dbReference type="EnsemblMetazoa" id="PPA40739.1"/>
    </source>
</evidence>
<dbReference type="Pfam" id="PF00135">
    <property type="entry name" value="COesterase"/>
    <property type="match status" value="1"/>
</dbReference>
<reference evidence="1" key="2">
    <citation type="submission" date="2022-06" db="UniProtKB">
        <authorList>
            <consortium name="EnsemblMetazoa"/>
        </authorList>
    </citation>
    <scope>IDENTIFICATION</scope>
    <source>
        <strain evidence="1">PS312</strain>
    </source>
</reference>
<dbReference type="OrthoDB" id="3200163at2759"/>
<dbReference type="SUPFAM" id="SSF53474">
    <property type="entry name" value="alpha/beta-Hydrolases"/>
    <property type="match status" value="1"/>
</dbReference>
<dbReference type="InterPro" id="IPR029058">
    <property type="entry name" value="AB_hydrolase_fold"/>
</dbReference>
<sequence>MGCRWSSYPDSTIVETKYGKVQGRRLIREGEKQVDAFQGILFAKPPTGELRFKKPEPPEWWHGVKETKKF</sequence>
<name>A0A2A6C4L5_PRIPA</name>
<dbReference type="PANTHER" id="PTHR44590:SF3">
    <property type="entry name" value="CARBOXYLESTERASE TYPE B DOMAIN-CONTAINING PROTEIN"/>
    <property type="match status" value="1"/>
</dbReference>
<dbReference type="InterPro" id="IPR002018">
    <property type="entry name" value="CarbesteraseB"/>
</dbReference>
<evidence type="ECO:0000313" key="2">
    <source>
        <dbReference type="Proteomes" id="UP000005239"/>
    </source>
</evidence>
<gene>
    <name evidence="1" type="primary">WBGene00279108</name>
</gene>
<organism evidence="1 2">
    <name type="scientific">Pristionchus pacificus</name>
    <name type="common">Parasitic nematode worm</name>
    <dbReference type="NCBI Taxonomy" id="54126"/>
    <lineage>
        <taxon>Eukaryota</taxon>
        <taxon>Metazoa</taxon>
        <taxon>Ecdysozoa</taxon>
        <taxon>Nematoda</taxon>
        <taxon>Chromadorea</taxon>
        <taxon>Rhabditida</taxon>
        <taxon>Rhabditina</taxon>
        <taxon>Diplogasteromorpha</taxon>
        <taxon>Diplogasteroidea</taxon>
        <taxon>Neodiplogasteridae</taxon>
        <taxon>Pristionchus</taxon>
    </lineage>
</organism>
<dbReference type="AlphaFoldDB" id="A0A2A6C4L5"/>
<dbReference type="Gene3D" id="3.40.50.1820">
    <property type="entry name" value="alpha/beta hydrolase"/>
    <property type="match status" value="1"/>
</dbReference>
<protein>
    <submittedName>
        <fullName evidence="1">Esterase</fullName>
    </submittedName>
</protein>
<dbReference type="Proteomes" id="UP000005239">
    <property type="component" value="Unassembled WGS sequence"/>
</dbReference>
<dbReference type="PANTHER" id="PTHR44590">
    <property type="entry name" value="CARBOXYLIC ESTER HYDROLASE-RELATED"/>
    <property type="match status" value="1"/>
</dbReference>
<reference evidence="2" key="1">
    <citation type="journal article" date="2008" name="Nat. Genet.">
        <title>The Pristionchus pacificus genome provides a unique perspective on nematode lifestyle and parasitism.</title>
        <authorList>
            <person name="Dieterich C."/>
            <person name="Clifton S.W."/>
            <person name="Schuster L.N."/>
            <person name="Chinwalla A."/>
            <person name="Delehaunty K."/>
            <person name="Dinkelacker I."/>
            <person name="Fulton L."/>
            <person name="Fulton R."/>
            <person name="Godfrey J."/>
            <person name="Minx P."/>
            <person name="Mitreva M."/>
            <person name="Roeseler W."/>
            <person name="Tian H."/>
            <person name="Witte H."/>
            <person name="Yang S.P."/>
            <person name="Wilson R.K."/>
            <person name="Sommer R.J."/>
        </authorList>
    </citation>
    <scope>NUCLEOTIDE SEQUENCE [LARGE SCALE GENOMIC DNA]</scope>
    <source>
        <strain evidence="2">PS312</strain>
    </source>
</reference>
<keyword evidence="2" id="KW-1185">Reference proteome</keyword>
<accession>A0A2A6C4L5</accession>
<proteinExistence type="predicted"/>
<accession>A0A8R1YY19</accession>
<dbReference type="EnsemblMetazoa" id="PPA40739.1">
    <property type="protein sequence ID" value="PPA40739.1"/>
    <property type="gene ID" value="WBGene00279108"/>
</dbReference>